<dbReference type="Pfam" id="PF01042">
    <property type="entry name" value="Ribonuc_L-PSP"/>
    <property type="match status" value="1"/>
</dbReference>
<name>A0AAE3WC69_9RHOB</name>
<keyword evidence="2" id="KW-1185">Reference proteome</keyword>
<comment type="caution">
    <text evidence="1">The sequence shown here is derived from an EMBL/GenBank/DDBJ whole genome shotgun (WGS) entry which is preliminary data.</text>
</comment>
<dbReference type="InterPro" id="IPR035709">
    <property type="entry name" value="YoaB-like"/>
</dbReference>
<protein>
    <submittedName>
        <fullName evidence="1">RidA family protein</fullName>
    </submittedName>
</protein>
<organism evidence="1 2">
    <name type="scientific">Marimonas arenosa</name>
    <dbReference type="NCBI Taxonomy" id="1795305"/>
    <lineage>
        <taxon>Bacteria</taxon>
        <taxon>Pseudomonadati</taxon>
        <taxon>Pseudomonadota</taxon>
        <taxon>Alphaproteobacteria</taxon>
        <taxon>Rhodobacterales</taxon>
        <taxon>Paracoccaceae</taxon>
        <taxon>Marimonas</taxon>
    </lineage>
</organism>
<dbReference type="RefSeq" id="WP_306734260.1">
    <property type="nucleotide sequence ID" value="NZ_JANHAX010000001.1"/>
</dbReference>
<sequence length="119" mass="12752">MTAKITRFHGNNRGRCRAVVHGGLVYAVATDTKGGQGLEAQTRNTLATIEALLDETGSAKSRLVQATVYLRDMADKPAMDAIWCDWIGPPENWPQRACVGADLAGGDLIEVVVTAALRD</sequence>
<evidence type="ECO:0000313" key="1">
    <source>
        <dbReference type="EMBL" id="MDQ2089005.1"/>
    </source>
</evidence>
<reference evidence="1" key="2">
    <citation type="submission" date="2023-02" db="EMBL/GenBank/DDBJ databases">
        <title>'Rhodoalgimonas zhirmunskyi' gen. nov., isolated from a red alga.</title>
        <authorList>
            <person name="Nedashkovskaya O.I."/>
            <person name="Otstavnykh N.Y."/>
            <person name="Bystritskaya E.P."/>
            <person name="Balabanova L.A."/>
            <person name="Isaeva M.P."/>
        </authorList>
    </citation>
    <scope>NUCLEOTIDE SEQUENCE</scope>
    <source>
        <strain evidence="1">KCTC 52189</strain>
    </source>
</reference>
<dbReference type="EMBL" id="JANHAX010000001">
    <property type="protein sequence ID" value="MDQ2089005.1"/>
    <property type="molecule type" value="Genomic_DNA"/>
</dbReference>
<proteinExistence type="predicted"/>
<dbReference type="PANTHER" id="PTHR47328">
    <property type="match status" value="1"/>
</dbReference>
<gene>
    <name evidence="1" type="ORF">NO357_03710</name>
</gene>
<dbReference type="CDD" id="cd06150">
    <property type="entry name" value="YjgF_YER057c_UK114_like_2"/>
    <property type="match status" value="1"/>
</dbReference>
<dbReference type="AlphaFoldDB" id="A0AAE3WC69"/>
<evidence type="ECO:0000313" key="2">
    <source>
        <dbReference type="Proteomes" id="UP001226762"/>
    </source>
</evidence>
<dbReference type="Proteomes" id="UP001226762">
    <property type="component" value="Unassembled WGS sequence"/>
</dbReference>
<reference evidence="1" key="1">
    <citation type="submission" date="2022-07" db="EMBL/GenBank/DDBJ databases">
        <authorList>
            <person name="Otstavnykh N."/>
            <person name="Isaeva M."/>
            <person name="Bystritskaya E."/>
        </authorList>
    </citation>
    <scope>NUCLEOTIDE SEQUENCE</scope>
    <source>
        <strain evidence="1">KCTC 52189</strain>
    </source>
</reference>
<accession>A0AAE3WC69</accession>
<dbReference type="InterPro" id="IPR035959">
    <property type="entry name" value="RutC-like_sf"/>
</dbReference>
<dbReference type="PANTHER" id="PTHR47328:SF1">
    <property type="entry name" value="RUTC FAMILY PROTEIN YOAB"/>
    <property type="match status" value="1"/>
</dbReference>
<dbReference type="Gene3D" id="3.30.1330.40">
    <property type="entry name" value="RutC-like"/>
    <property type="match status" value="1"/>
</dbReference>
<dbReference type="SUPFAM" id="SSF55298">
    <property type="entry name" value="YjgF-like"/>
    <property type="match status" value="1"/>
</dbReference>
<dbReference type="InterPro" id="IPR006175">
    <property type="entry name" value="YjgF/YER057c/UK114"/>
</dbReference>